<reference evidence="1 2" key="1">
    <citation type="submission" date="2014-04" db="EMBL/GenBank/DDBJ databases">
        <authorList>
            <consortium name="DOE Joint Genome Institute"/>
            <person name="Kuo A."/>
            <person name="Kohler A."/>
            <person name="Nagy L.G."/>
            <person name="Floudas D."/>
            <person name="Copeland A."/>
            <person name="Barry K.W."/>
            <person name="Cichocki N."/>
            <person name="Veneault-Fourrey C."/>
            <person name="LaButti K."/>
            <person name="Lindquist E.A."/>
            <person name="Lipzen A."/>
            <person name="Lundell T."/>
            <person name="Morin E."/>
            <person name="Murat C."/>
            <person name="Sun H."/>
            <person name="Tunlid A."/>
            <person name="Henrissat B."/>
            <person name="Grigoriev I.V."/>
            <person name="Hibbett D.S."/>
            <person name="Martin F."/>
            <person name="Nordberg H.P."/>
            <person name="Cantor M.N."/>
            <person name="Hua S.X."/>
        </authorList>
    </citation>
    <scope>NUCLEOTIDE SEQUENCE [LARGE SCALE GENOMIC DNA]</scope>
    <source>
        <strain evidence="1 2">LaAM-08-1</strain>
    </source>
</reference>
<dbReference type="Proteomes" id="UP000054477">
    <property type="component" value="Unassembled WGS sequence"/>
</dbReference>
<sequence>MDELPVYLIMMFLNPMVQFSWMQQHWEQNYDAQAIETIKNTMQKYHDCLDGLIKPTPEASQLQSQSWHDLAGQYSLQDMMNLSHASLQLGQGVEKQFESYRNGQLSPLGTDLVEFWAVSRICC</sequence>
<name>A0A0C9WKU9_9AGAR</name>
<dbReference type="HOGENOM" id="CLU_2015656_0_0_1"/>
<keyword evidence="2" id="KW-1185">Reference proteome</keyword>
<dbReference type="AlphaFoldDB" id="A0A0C9WKU9"/>
<evidence type="ECO:0000313" key="2">
    <source>
        <dbReference type="Proteomes" id="UP000054477"/>
    </source>
</evidence>
<dbReference type="SUPFAM" id="SSF53098">
    <property type="entry name" value="Ribonuclease H-like"/>
    <property type="match status" value="1"/>
</dbReference>
<accession>A0A0C9WKU9</accession>
<organism evidence="1 2">
    <name type="scientific">Laccaria amethystina LaAM-08-1</name>
    <dbReference type="NCBI Taxonomy" id="1095629"/>
    <lineage>
        <taxon>Eukaryota</taxon>
        <taxon>Fungi</taxon>
        <taxon>Dikarya</taxon>
        <taxon>Basidiomycota</taxon>
        <taxon>Agaricomycotina</taxon>
        <taxon>Agaricomycetes</taxon>
        <taxon>Agaricomycetidae</taxon>
        <taxon>Agaricales</taxon>
        <taxon>Agaricineae</taxon>
        <taxon>Hydnangiaceae</taxon>
        <taxon>Laccaria</taxon>
    </lineage>
</organism>
<proteinExistence type="predicted"/>
<reference evidence="2" key="2">
    <citation type="submission" date="2015-01" db="EMBL/GenBank/DDBJ databases">
        <title>Evolutionary Origins and Diversification of the Mycorrhizal Mutualists.</title>
        <authorList>
            <consortium name="DOE Joint Genome Institute"/>
            <consortium name="Mycorrhizal Genomics Consortium"/>
            <person name="Kohler A."/>
            <person name="Kuo A."/>
            <person name="Nagy L.G."/>
            <person name="Floudas D."/>
            <person name="Copeland A."/>
            <person name="Barry K.W."/>
            <person name="Cichocki N."/>
            <person name="Veneault-Fourrey C."/>
            <person name="LaButti K."/>
            <person name="Lindquist E.A."/>
            <person name="Lipzen A."/>
            <person name="Lundell T."/>
            <person name="Morin E."/>
            <person name="Murat C."/>
            <person name="Riley R."/>
            <person name="Ohm R."/>
            <person name="Sun H."/>
            <person name="Tunlid A."/>
            <person name="Henrissat B."/>
            <person name="Grigoriev I.V."/>
            <person name="Hibbett D.S."/>
            <person name="Martin F."/>
        </authorList>
    </citation>
    <scope>NUCLEOTIDE SEQUENCE [LARGE SCALE GENOMIC DNA]</scope>
    <source>
        <strain evidence="2">LaAM-08-1</strain>
    </source>
</reference>
<protein>
    <submittedName>
        <fullName evidence="1">Uncharacterized protein</fullName>
    </submittedName>
</protein>
<gene>
    <name evidence="1" type="ORF">K443DRAFT_117574</name>
</gene>
<dbReference type="EMBL" id="KN839454">
    <property type="protein sequence ID" value="KIJ89755.1"/>
    <property type="molecule type" value="Genomic_DNA"/>
</dbReference>
<dbReference type="InterPro" id="IPR012337">
    <property type="entry name" value="RNaseH-like_sf"/>
</dbReference>
<dbReference type="OrthoDB" id="3262464at2759"/>
<evidence type="ECO:0000313" key="1">
    <source>
        <dbReference type="EMBL" id="KIJ89755.1"/>
    </source>
</evidence>